<dbReference type="Proteomes" id="UP000663856">
    <property type="component" value="Unassembled WGS sequence"/>
</dbReference>
<dbReference type="EMBL" id="CAJNOW010015724">
    <property type="protein sequence ID" value="CAF1644518.1"/>
    <property type="molecule type" value="Genomic_DNA"/>
</dbReference>
<evidence type="ECO:0000313" key="6">
    <source>
        <dbReference type="EMBL" id="CAF2091281.1"/>
    </source>
</evidence>
<dbReference type="PROSITE" id="PS51419">
    <property type="entry name" value="RAB"/>
    <property type="match status" value="1"/>
</dbReference>
<feature type="region of interest" description="Disordered" evidence="1">
    <location>
        <begin position="315"/>
        <end position="336"/>
    </location>
</feature>
<dbReference type="EMBL" id="CAJOBH010023299">
    <property type="protein sequence ID" value="CAF4234427.1"/>
    <property type="molecule type" value="Genomic_DNA"/>
</dbReference>
<dbReference type="CDD" id="cd16655">
    <property type="entry name" value="RING-Ubox_WDSUB1-like"/>
    <property type="match status" value="1"/>
</dbReference>
<dbReference type="Proteomes" id="UP000663855">
    <property type="component" value="Unassembled WGS sequence"/>
</dbReference>
<dbReference type="Proteomes" id="UP000681967">
    <property type="component" value="Unassembled WGS sequence"/>
</dbReference>
<dbReference type="GO" id="GO:0004842">
    <property type="term" value="F:ubiquitin-protein transferase activity"/>
    <property type="evidence" value="ECO:0007669"/>
    <property type="project" value="InterPro"/>
</dbReference>
<dbReference type="Proteomes" id="UP000681720">
    <property type="component" value="Unassembled WGS sequence"/>
</dbReference>
<dbReference type="EMBL" id="CAJNOV010018111">
    <property type="protein sequence ID" value="CAF1616587.1"/>
    <property type="molecule type" value="Genomic_DNA"/>
</dbReference>
<evidence type="ECO:0000259" key="2">
    <source>
        <dbReference type="PROSITE" id="PS51698"/>
    </source>
</evidence>
<dbReference type="EMBL" id="CAJNRE010003077">
    <property type="protein sequence ID" value="CAF2003628.1"/>
    <property type="molecule type" value="Genomic_DNA"/>
</dbReference>
<protein>
    <recommendedName>
        <fullName evidence="2">U-box domain-containing protein</fullName>
    </recommendedName>
</protein>
<keyword evidence="13" id="KW-1185">Reference proteome</keyword>
<dbReference type="OrthoDB" id="10064100at2759"/>
<comment type="caution">
    <text evidence="3">The sequence shown here is derived from an EMBL/GenBank/DDBJ whole genome shotgun (WGS) entry which is preliminary data.</text>
</comment>
<sequence length="347" mass="40346">MKSMTSHDTLSVPRDFICPITREIMQNPVLLVEDGHSYEFDAIERWLTDNNTSPMTNKTLNDRRFVNNFNLKSAIEEYCAQKNTILSSNQFLTFNIRYSRMPNTWKNKPTLNICVSLLGSSNTGKTTLARYLQYGLQSKFVHLNSTVTVAADLSFFYLDQLYEDKYVVIIQLSDIPGMERYESCCDNHFRHCHGALIVTDSTDIDTLERAELYWYKQLQLKGQDHVEYMLVCNKSDLFQRHCDDDYRRIFLERAENFASLHQISIHYVSALKGDNISSMFKQLILRILQNELLLDQIKENSSLNGRSSIKLKRMRRVPATQVSLQSPSSSSTTQDECDRDSFRRRCC</sequence>
<dbReference type="Gene3D" id="3.40.50.300">
    <property type="entry name" value="P-loop containing nucleotide triphosphate hydrolases"/>
    <property type="match status" value="1"/>
</dbReference>
<dbReference type="Pfam" id="PF04564">
    <property type="entry name" value="U-box"/>
    <property type="match status" value="1"/>
</dbReference>
<dbReference type="CDD" id="cd00154">
    <property type="entry name" value="Rab"/>
    <property type="match status" value="1"/>
</dbReference>
<dbReference type="Proteomes" id="UP000663824">
    <property type="component" value="Unassembled WGS sequence"/>
</dbReference>
<dbReference type="InterPro" id="IPR052085">
    <property type="entry name" value="WD-SAM-U-box"/>
</dbReference>
<accession>A0A816C3B6</accession>
<evidence type="ECO:0000313" key="11">
    <source>
        <dbReference type="EMBL" id="CAF4234427.1"/>
    </source>
</evidence>
<feature type="domain" description="U-box" evidence="2">
    <location>
        <begin position="11"/>
        <end position="85"/>
    </location>
</feature>
<evidence type="ECO:0000313" key="8">
    <source>
        <dbReference type="EMBL" id="CAF3901850.1"/>
    </source>
</evidence>
<dbReference type="EMBL" id="CAJOBG010005794">
    <property type="protein sequence ID" value="CAF4165884.1"/>
    <property type="molecule type" value="Genomic_DNA"/>
</dbReference>
<dbReference type="EMBL" id="CAJOBF010001018">
    <property type="protein sequence ID" value="CAF3901850.1"/>
    <property type="molecule type" value="Genomic_DNA"/>
</dbReference>
<dbReference type="PANTHER" id="PTHR46573">
    <property type="entry name" value="WD REPEAT, SAM AND U-BOX DOMAIN-CONTAINING PROTEIN 1"/>
    <property type="match status" value="1"/>
</dbReference>
<feature type="compositionally biased region" description="Low complexity" evidence="1">
    <location>
        <begin position="320"/>
        <end position="334"/>
    </location>
</feature>
<evidence type="ECO:0000313" key="3">
    <source>
        <dbReference type="EMBL" id="CAF1616587.1"/>
    </source>
</evidence>
<dbReference type="SMART" id="SM00175">
    <property type="entry name" value="RAB"/>
    <property type="match status" value="1"/>
</dbReference>
<dbReference type="PRINTS" id="PR00449">
    <property type="entry name" value="RASTRNSFRMNG"/>
</dbReference>
<evidence type="ECO:0000313" key="5">
    <source>
        <dbReference type="EMBL" id="CAF2003628.1"/>
    </source>
</evidence>
<dbReference type="AlphaFoldDB" id="A0A816C3B6"/>
<dbReference type="SUPFAM" id="SSF52540">
    <property type="entry name" value="P-loop containing nucleoside triphosphate hydrolases"/>
    <property type="match status" value="1"/>
</dbReference>
<dbReference type="EMBL" id="CAJNRG010007075">
    <property type="protein sequence ID" value="CAF2091281.1"/>
    <property type="molecule type" value="Genomic_DNA"/>
</dbReference>
<dbReference type="InterPro" id="IPR027417">
    <property type="entry name" value="P-loop_NTPase"/>
</dbReference>
<dbReference type="EMBL" id="CAJNRF010016818">
    <property type="protein sequence ID" value="CAF2212935.1"/>
    <property type="molecule type" value="Genomic_DNA"/>
</dbReference>
<proteinExistence type="predicted"/>
<organism evidence="3 12">
    <name type="scientific">Rotaria magnacalcarata</name>
    <dbReference type="NCBI Taxonomy" id="392030"/>
    <lineage>
        <taxon>Eukaryota</taxon>
        <taxon>Metazoa</taxon>
        <taxon>Spiralia</taxon>
        <taxon>Gnathifera</taxon>
        <taxon>Rotifera</taxon>
        <taxon>Eurotatoria</taxon>
        <taxon>Bdelloidea</taxon>
        <taxon>Philodinida</taxon>
        <taxon>Philodinidae</taxon>
        <taxon>Rotaria</taxon>
    </lineage>
</organism>
<dbReference type="Proteomes" id="UP000663866">
    <property type="component" value="Unassembled WGS sequence"/>
</dbReference>
<dbReference type="Proteomes" id="UP000663834">
    <property type="component" value="Unassembled WGS sequence"/>
</dbReference>
<dbReference type="GO" id="GO:0016567">
    <property type="term" value="P:protein ubiquitination"/>
    <property type="evidence" value="ECO:0007669"/>
    <property type="project" value="InterPro"/>
</dbReference>
<evidence type="ECO:0000313" key="9">
    <source>
        <dbReference type="EMBL" id="CAF4067966.1"/>
    </source>
</evidence>
<reference evidence="3" key="1">
    <citation type="submission" date="2021-02" db="EMBL/GenBank/DDBJ databases">
        <authorList>
            <person name="Nowell W R."/>
        </authorList>
    </citation>
    <scope>NUCLEOTIDE SEQUENCE</scope>
</reference>
<dbReference type="InterPro" id="IPR013083">
    <property type="entry name" value="Znf_RING/FYVE/PHD"/>
</dbReference>
<name>A0A816C3B6_9BILA</name>
<dbReference type="Proteomes" id="UP000663842">
    <property type="component" value="Unassembled WGS sequence"/>
</dbReference>
<dbReference type="Pfam" id="PF00071">
    <property type="entry name" value="Ras"/>
    <property type="match status" value="1"/>
</dbReference>
<dbReference type="GO" id="GO:0005525">
    <property type="term" value="F:GTP binding"/>
    <property type="evidence" value="ECO:0007669"/>
    <property type="project" value="InterPro"/>
</dbReference>
<dbReference type="PROSITE" id="PS51698">
    <property type="entry name" value="U_BOX"/>
    <property type="match status" value="1"/>
</dbReference>
<dbReference type="EMBL" id="CAJOBJ010006718">
    <property type="protein sequence ID" value="CAF4067966.1"/>
    <property type="molecule type" value="Genomic_DNA"/>
</dbReference>
<dbReference type="Proteomes" id="UP000663887">
    <property type="component" value="Unassembled WGS sequence"/>
</dbReference>
<evidence type="ECO:0000313" key="7">
    <source>
        <dbReference type="EMBL" id="CAF2212935.1"/>
    </source>
</evidence>
<evidence type="ECO:0000313" key="10">
    <source>
        <dbReference type="EMBL" id="CAF4165884.1"/>
    </source>
</evidence>
<dbReference type="SMART" id="SM00173">
    <property type="entry name" value="RAS"/>
    <property type="match status" value="1"/>
</dbReference>
<dbReference type="PANTHER" id="PTHR46573:SF1">
    <property type="entry name" value="WD REPEAT, SAM AND U-BOX DOMAIN-CONTAINING PROTEIN 1"/>
    <property type="match status" value="1"/>
</dbReference>
<dbReference type="SMART" id="SM00504">
    <property type="entry name" value="Ubox"/>
    <property type="match status" value="1"/>
</dbReference>
<dbReference type="InterPro" id="IPR003613">
    <property type="entry name" value="Ubox_domain"/>
</dbReference>
<evidence type="ECO:0000313" key="4">
    <source>
        <dbReference type="EMBL" id="CAF1644518.1"/>
    </source>
</evidence>
<dbReference type="GO" id="GO:0003924">
    <property type="term" value="F:GTPase activity"/>
    <property type="evidence" value="ECO:0007669"/>
    <property type="project" value="InterPro"/>
</dbReference>
<evidence type="ECO:0000313" key="12">
    <source>
        <dbReference type="Proteomes" id="UP000663855"/>
    </source>
</evidence>
<gene>
    <name evidence="11" type="ORF">BYL167_LOCUS24915</name>
    <name evidence="3" type="ORF">CJN711_LOCUS37292</name>
    <name evidence="9" type="ORF">GIL414_LOCUS15343</name>
    <name evidence="4" type="ORF">KQP761_LOCUS28712</name>
    <name evidence="5" type="ORF">MBJ925_LOCUS8348</name>
    <name evidence="10" type="ORF">OVN521_LOCUS24413</name>
    <name evidence="8" type="ORF">UXM345_LOCUS10583</name>
    <name evidence="7" type="ORF">WKI299_LOCUS35102</name>
    <name evidence="6" type="ORF">XDN619_LOCUS16655</name>
</gene>
<dbReference type="Gene3D" id="3.30.40.10">
    <property type="entry name" value="Zinc/RING finger domain, C3HC4 (zinc finger)"/>
    <property type="match status" value="1"/>
</dbReference>
<evidence type="ECO:0000256" key="1">
    <source>
        <dbReference type="SAM" id="MobiDB-lite"/>
    </source>
</evidence>
<dbReference type="SUPFAM" id="SSF57850">
    <property type="entry name" value="RING/U-box"/>
    <property type="match status" value="1"/>
</dbReference>
<evidence type="ECO:0000313" key="13">
    <source>
        <dbReference type="Proteomes" id="UP000663866"/>
    </source>
</evidence>
<dbReference type="InterPro" id="IPR001806">
    <property type="entry name" value="Small_GTPase"/>
</dbReference>